<keyword evidence="1" id="KW-1133">Transmembrane helix</keyword>
<name>A0A0L8HMC8_OCTBM</name>
<sequence>MEILVLLVRLSLPFVFIIIVSLFFSVDSDTTLLLLQVCPKCMSLVCHPRLPLLSSTFNYVKIFVVTKPALAIGLQAC</sequence>
<proteinExistence type="predicted"/>
<gene>
    <name evidence="2" type="ORF">OCBIM_22011303mg</name>
</gene>
<feature type="transmembrane region" description="Helical" evidence="1">
    <location>
        <begin position="6"/>
        <end position="26"/>
    </location>
</feature>
<accession>A0A0L8HMC8</accession>
<dbReference type="AlphaFoldDB" id="A0A0L8HMC8"/>
<protein>
    <submittedName>
        <fullName evidence="2">Uncharacterized protein</fullName>
    </submittedName>
</protein>
<evidence type="ECO:0000313" key="2">
    <source>
        <dbReference type="EMBL" id="KOF90391.1"/>
    </source>
</evidence>
<organism evidence="2">
    <name type="scientific">Octopus bimaculoides</name>
    <name type="common">California two-spotted octopus</name>
    <dbReference type="NCBI Taxonomy" id="37653"/>
    <lineage>
        <taxon>Eukaryota</taxon>
        <taxon>Metazoa</taxon>
        <taxon>Spiralia</taxon>
        <taxon>Lophotrochozoa</taxon>
        <taxon>Mollusca</taxon>
        <taxon>Cephalopoda</taxon>
        <taxon>Coleoidea</taxon>
        <taxon>Octopodiformes</taxon>
        <taxon>Octopoda</taxon>
        <taxon>Incirrata</taxon>
        <taxon>Octopodidae</taxon>
        <taxon>Octopus</taxon>
    </lineage>
</organism>
<keyword evidence="1" id="KW-0472">Membrane</keyword>
<evidence type="ECO:0000256" key="1">
    <source>
        <dbReference type="SAM" id="Phobius"/>
    </source>
</evidence>
<keyword evidence="1" id="KW-0812">Transmembrane</keyword>
<reference evidence="2" key="1">
    <citation type="submission" date="2015-07" db="EMBL/GenBank/DDBJ databases">
        <title>MeaNS - Measles Nucleotide Surveillance Program.</title>
        <authorList>
            <person name="Tran T."/>
            <person name="Druce J."/>
        </authorList>
    </citation>
    <scope>NUCLEOTIDE SEQUENCE</scope>
    <source>
        <strain evidence="2">UCB-OBI-ISO-001</strain>
        <tissue evidence="2">Gonad</tissue>
    </source>
</reference>
<dbReference type="EMBL" id="KQ417777">
    <property type="protein sequence ID" value="KOF90391.1"/>
    <property type="molecule type" value="Genomic_DNA"/>
</dbReference>